<dbReference type="SMART" id="SM00066">
    <property type="entry name" value="GAL4"/>
    <property type="match status" value="1"/>
</dbReference>
<reference evidence="7 8" key="1">
    <citation type="journal article" date="2021" name="DNA Res.">
        <title>Genome analysis of Candida subhashii reveals its hybrid nature and dual mitochondrial genome conformations.</title>
        <authorList>
            <person name="Mixao V."/>
            <person name="Hegedusova E."/>
            <person name="Saus E."/>
            <person name="Pryszcz L.P."/>
            <person name="Cillingova A."/>
            <person name="Nosek J."/>
            <person name="Gabaldon T."/>
        </authorList>
    </citation>
    <scope>NUCLEOTIDE SEQUENCE [LARGE SCALE GENOMIC DNA]</scope>
    <source>
        <strain evidence="7 8">CBS 10753</strain>
    </source>
</reference>
<dbReference type="AlphaFoldDB" id="A0A8J5UYL0"/>
<evidence type="ECO:0000256" key="2">
    <source>
        <dbReference type="ARBA" id="ARBA00022723"/>
    </source>
</evidence>
<dbReference type="OrthoDB" id="189997at2759"/>
<sequence>MDVYYSKSMGNGTVTSKFRLSPLGTSGSGSTAPSIQSNQSNLRNEPKGGPPAKEGQNSENPTESSDGVSHEAPINGVSALINAAESTESSRENRSEIVSNNSLGLKREAESSETYHPSNCNRCYRLKKKCSREYPKCTNCTKSGSDCEYVNRMTKRKRKSPITYTFKESPAHPQNGEVFYMSSGPSAQNQPVHNGLRQVSVSSLLVPEVQAIREVSSTTHVPRKLPPLVPRKDINPVRNSLVASVNHRAISVRSSTNLKEEFITMKAIAHLELPLTFALNYFENFSHKYPFINKREFLDNFTKIQFEKESIVNLDVYLLMSIGCLLYDSKCKTNHYQEYFKEKSIEAVVDVLDLGFNEYDIENMRLLVLLTVYGITSMNGDLCWNLIGMLNRAIVKWDLYNNLDDIVKERLVWSIHNLDKELSLLLKKPSQFPNYEYLKCTYPLTKKLYEDENLEFINENIGLGMLETSLTHLRLVSKPADSLTQLSSDFEKWRVNSSKIIHKAYAQSPYLQDYISWINLHYYYLLIELDQVSHSQSFQFTLQFLSSCFTLLISSSDNAPTNPSERKANIKIALSASLFWFNKLFNVIIYNIESLKGILESKNSTATEDTLKLSEFNSNLQLILNLLKYIRGSKQTEGSSTLTYFQKMAKLIDGTVDKLSGLSLHVMKFNNFSSTEDEKQEVLKSIDDISSYLTNSF</sequence>
<dbReference type="PANTHER" id="PTHR46910:SF3">
    <property type="entry name" value="HALOTOLERANCE PROTEIN 9-RELATED"/>
    <property type="match status" value="1"/>
</dbReference>
<comment type="caution">
    <text evidence="7">The sequence shown here is derived from an EMBL/GenBank/DDBJ whole genome shotgun (WGS) entry which is preliminary data.</text>
</comment>
<keyword evidence="8" id="KW-1185">Reference proteome</keyword>
<organism evidence="7 8">
    <name type="scientific">[Candida] subhashii</name>
    <dbReference type="NCBI Taxonomy" id="561895"/>
    <lineage>
        <taxon>Eukaryota</taxon>
        <taxon>Fungi</taxon>
        <taxon>Dikarya</taxon>
        <taxon>Ascomycota</taxon>
        <taxon>Saccharomycotina</taxon>
        <taxon>Pichiomycetes</taxon>
        <taxon>Debaryomycetaceae</taxon>
        <taxon>Spathaspora</taxon>
    </lineage>
</organism>
<dbReference type="PROSITE" id="PS50048">
    <property type="entry name" value="ZN2_CY6_FUNGAL_2"/>
    <property type="match status" value="1"/>
</dbReference>
<keyword evidence="4" id="KW-0539">Nucleus</keyword>
<dbReference type="GO" id="GO:0006351">
    <property type="term" value="P:DNA-templated transcription"/>
    <property type="evidence" value="ECO:0007669"/>
    <property type="project" value="InterPro"/>
</dbReference>
<dbReference type="Proteomes" id="UP000694255">
    <property type="component" value="Unassembled WGS sequence"/>
</dbReference>
<comment type="subcellular location">
    <subcellularLocation>
        <location evidence="1">Nucleus</location>
    </subcellularLocation>
</comment>
<dbReference type="Pfam" id="PF04082">
    <property type="entry name" value="Fungal_trans"/>
    <property type="match status" value="1"/>
</dbReference>
<evidence type="ECO:0000259" key="6">
    <source>
        <dbReference type="PROSITE" id="PS50048"/>
    </source>
</evidence>
<dbReference type="Pfam" id="PF00172">
    <property type="entry name" value="Zn_clus"/>
    <property type="match status" value="1"/>
</dbReference>
<dbReference type="InterPro" id="IPR007219">
    <property type="entry name" value="XnlR_reg_dom"/>
</dbReference>
<evidence type="ECO:0000313" key="8">
    <source>
        <dbReference type="Proteomes" id="UP000694255"/>
    </source>
</evidence>
<dbReference type="RefSeq" id="XP_049264662.1">
    <property type="nucleotide sequence ID" value="XM_049405741.1"/>
</dbReference>
<dbReference type="EMBL" id="JAGSYN010000083">
    <property type="protein sequence ID" value="KAG7664430.1"/>
    <property type="molecule type" value="Genomic_DNA"/>
</dbReference>
<evidence type="ECO:0000256" key="1">
    <source>
        <dbReference type="ARBA" id="ARBA00004123"/>
    </source>
</evidence>
<protein>
    <recommendedName>
        <fullName evidence="6">Zn(2)-C6 fungal-type domain-containing protein</fullName>
    </recommendedName>
</protein>
<proteinExistence type="predicted"/>
<dbReference type="GO" id="GO:0005634">
    <property type="term" value="C:nucleus"/>
    <property type="evidence" value="ECO:0007669"/>
    <property type="project" value="UniProtKB-SubCell"/>
</dbReference>
<dbReference type="InterPro" id="IPR001138">
    <property type="entry name" value="Zn2Cys6_DnaBD"/>
</dbReference>
<keyword evidence="3" id="KW-0238">DNA-binding</keyword>
<dbReference type="GO" id="GO:0000981">
    <property type="term" value="F:DNA-binding transcription factor activity, RNA polymerase II-specific"/>
    <property type="evidence" value="ECO:0007669"/>
    <property type="project" value="InterPro"/>
</dbReference>
<dbReference type="GO" id="GO:0003677">
    <property type="term" value="F:DNA binding"/>
    <property type="evidence" value="ECO:0007669"/>
    <property type="project" value="UniProtKB-KW"/>
</dbReference>
<feature type="region of interest" description="Disordered" evidence="5">
    <location>
        <begin position="1"/>
        <end position="71"/>
    </location>
</feature>
<name>A0A8J5UYL0_9ASCO</name>
<dbReference type="InterPro" id="IPR050987">
    <property type="entry name" value="AtrR-like"/>
</dbReference>
<dbReference type="GeneID" id="73468834"/>
<feature type="compositionally biased region" description="Polar residues" evidence="5">
    <location>
        <begin position="8"/>
        <end position="18"/>
    </location>
</feature>
<evidence type="ECO:0000313" key="7">
    <source>
        <dbReference type="EMBL" id="KAG7664430.1"/>
    </source>
</evidence>
<feature type="domain" description="Zn(2)-C6 fungal-type" evidence="6">
    <location>
        <begin position="119"/>
        <end position="149"/>
    </location>
</feature>
<feature type="compositionally biased region" description="Low complexity" evidence="5">
    <location>
        <begin position="20"/>
        <end position="34"/>
    </location>
</feature>
<dbReference type="CDD" id="cd12148">
    <property type="entry name" value="fungal_TF_MHR"/>
    <property type="match status" value="1"/>
</dbReference>
<evidence type="ECO:0000256" key="5">
    <source>
        <dbReference type="SAM" id="MobiDB-lite"/>
    </source>
</evidence>
<gene>
    <name evidence="7" type="ORF">J8A68_002033</name>
</gene>
<accession>A0A8J5UYL0</accession>
<evidence type="ECO:0000256" key="3">
    <source>
        <dbReference type="ARBA" id="ARBA00023125"/>
    </source>
</evidence>
<feature type="compositionally biased region" description="Polar residues" evidence="5">
    <location>
        <begin position="55"/>
        <end position="67"/>
    </location>
</feature>
<evidence type="ECO:0000256" key="4">
    <source>
        <dbReference type="ARBA" id="ARBA00023242"/>
    </source>
</evidence>
<dbReference type="PANTHER" id="PTHR46910">
    <property type="entry name" value="TRANSCRIPTION FACTOR PDR1"/>
    <property type="match status" value="1"/>
</dbReference>
<dbReference type="GO" id="GO:0008270">
    <property type="term" value="F:zinc ion binding"/>
    <property type="evidence" value="ECO:0007669"/>
    <property type="project" value="InterPro"/>
</dbReference>
<keyword evidence="2" id="KW-0479">Metal-binding</keyword>
<dbReference type="CDD" id="cd00067">
    <property type="entry name" value="GAL4"/>
    <property type="match status" value="1"/>
</dbReference>